<organism evidence="1 2">
    <name type="scientific">Magallana gigas</name>
    <name type="common">Pacific oyster</name>
    <name type="synonym">Crassostrea gigas</name>
    <dbReference type="NCBI Taxonomy" id="29159"/>
    <lineage>
        <taxon>Eukaryota</taxon>
        <taxon>Metazoa</taxon>
        <taxon>Spiralia</taxon>
        <taxon>Lophotrochozoa</taxon>
        <taxon>Mollusca</taxon>
        <taxon>Bivalvia</taxon>
        <taxon>Autobranchia</taxon>
        <taxon>Pteriomorphia</taxon>
        <taxon>Ostreida</taxon>
        <taxon>Ostreoidea</taxon>
        <taxon>Ostreidae</taxon>
        <taxon>Magallana</taxon>
    </lineage>
</organism>
<name>A0A8W8LV21_MAGGI</name>
<dbReference type="Proteomes" id="UP000005408">
    <property type="component" value="Unassembled WGS sequence"/>
</dbReference>
<keyword evidence="2" id="KW-1185">Reference proteome</keyword>
<accession>A0A8W8LV21</accession>
<dbReference type="EnsemblMetazoa" id="G29268.1">
    <property type="protein sequence ID" value="G29268.1:cds"/>
    <property type="gene ID" value="G29268"/>
</dbReference>
<dbReference type="AlphaFoldDB" id="A0A8W8LV21"/>
<evidence type="ECO:0000313" key="1">
    <source>
        <dbReference type="EnsemblMetazoa" id="G29268.3:cds"/>
    </source>
</evidence>
<dbReference type="EnsemblMetazoa" id="G29268.3">
    <property type="protein sequence ID" value="G29268.3:cds"/>
    <property type="gene ID" value="G29268"/>
</dbReference>
<reference evidence="1" key="1">
    <citation type="submission" date="2022-08" db="UniProtKB">
        <authorList>
            <consortium name="EnsemblMetazoa"/>
        </authorList>
    </citation>
    <scope>IDENTIFICATION</scope>
    <source>
        <strain evidence="1">05x7-T-G4-1.051#20</strain>
    </source>
</reference>
<protein>
    <submittedName>
        <fullName evidence="1">Uncharacterized protein</fullName>
    </submittedName>
</protein>
<evidence type="ECO:0000313" key="2">
    <source>
        <dbReference type="Proteomes" id="UP000005408"/>
    </source>
</evidence>
<sequence length="944" mass="107471">VLCNALWYVTNKHDTINEESSRKSVLAIPKFFKKYQNYNDTKRKKMKCIKLSANSLESHSQALYSILLKPVIKSSPSWCRLHDDIKALADCLSHYKDFLNKKAKEIGNNHNLLHPVRTVGEFTSVEHRRSCRPCDLDKRYTLLDVALREGSGDFHVFFDEEKYLEHPFQSNIQRYRFFSELHLTVPIDIFRFCPGGSVVSSVCVVPASEKRSEQEILVDGARFALKNKHLFKEYHTRAMRRAFKEKVNNITRISPAVLDMIYKELTLDATTAAHPDTQERLRLISLGETELIADLRHINPGRPSDKFDEFFHHLASVVEESTAADERRHSNAHLSEWISLGDLMERAIERCPANTLIPSKALVRLQFAPRNPYAKTAWSFTSKIDVQYKIQKRQLRAYHPDEHYCNALFKYQRERAIELNNLIDINVVFFSCDDKAKVPIGEPGFAVSTGVRGKKSIAPTSTTLVAGDHDMTKSSLTPSVSLQIDIPGSTDDSFVRGQVSVTVNDSVFQASTPFRHAVSISKQIVDKEQVNVLLKYSDGGVDHRNNLESVKCAYICMFKELNLDMLILCRCAPGHSWRNPAERVMSILNLGLQNCSLERERLPEHDEALLKKCGSMKEIRQMSVKEPHLKEAYKTSIEPVQALIQNRFRRLKLKDKPIETKDPITEDEIDLFKRHLREMFPEMNLEKLQKVNTDKVKSYTSWKQRHCQERQYSFQIRKCTDAGCCIAPNIPREKMALLPDPVLREDEDGHFKIYSEVNGKDTSEADRPTYTSATTRLSLGKKRKVNTKTTDPSFNIISTDPDVQGNFSLTAQTARSTTKCVECLKPRVIYGKLKLSGRQELLLAELISEYSYTCGAPLTPPGHSLHGKTTLKLGIDCSSPLELTYYSSSLGPTDLCYYCGTDGALFDVSLKQKFKSVLPVCKPCLEKGLAYPTFRPYGRTNTKN</sequence>
<proteinExistence type="predicted"/>